<sequence length="67" mass="7262">MRGVDSLIDRANIISEVLDGNLLTGPPDSLPVFRMGKQVSLGSLRVRPSGPSSYFIRQPALLLGNLR</sequence>
<proteinExistence type="predicted"/>
<evidence type="ECO:0000313" key="1">
    <source>
        <dbReference type="EMBL" id="CDW39579.1"/>
    </source>
</evidence>
<organism evidence="1">
    <name type="scientific">Lepeophtheirus salmonis</name>
    <name type="common">Salmon louse</name>
    <name type="synonym">Caligus salmonis</name>
    <dbReference type="NCBI Taxonomy" id="72036"/>
    <lineage>
        <taxon>Eukaryota</taxon>
        <taxon>Metazoa</taxon>
        <taxon>Ecdysozoa</taxon>
        <taxon>Arthropoda</taxon>
        <taxon>Crustacea</taxon>
        <taxon>Multicrustacea</taxon>
        <taxon>Hexanauplia</taxon>
        <taxon>Copepoda</taxon>
        <taxon>Siphonostomatoida</taxon>
        <taxon>Caligidae</taxon>
        <taxon>Lepeophtheirus</taxon>
    </lineage>
</organism>
<dbReference type="EMBL" id="HACA01022218">
    <property type="protein sequence ID" value="CDW39579.1"/>
    <property type="molecule type" value="Transcribed_RNA"/>
</dbReference>
<reference evidence="1" key="1">
    <citation type="submission" date="2014-05" db="EMBL/GenBank/DDBJ databases">
        <authorList>
            <person name="Chronopoulou M."/>
        </authorList>
    </citation>
    <scope>NUCLEOTIDE SEQUENCE</scope>
    <source>
        <tissue evidence="1">Whole organism</tissue>
    </source>
</reference>
<protein>
    <submittedName>
        <fullName evidence="1">Uncharacterized protein</fullName>
    </submittedName>
</protein>
<accession>A0A0K2UMS1</accession>
<dbReference type="AlphaFoldDB" id="A0A0K2UMS1"/>
<name>A0A0K2UMS1_LEPSM</name>